<gene>
    <name evidence="2" type="ORF">TRIVIDRAFT_161862</name>
</gene>
<dbReference type="OMA" id="RITWRGT"/>
<organism evidence="2 3">
    <name type="scientific">Hypocrea virens (strain Gv29-8 / FGSC 10586)</name>
    <name type="common">Gliocladium virens</name>
    <name type="synonym">Trichoderma virens</name>
    <dbReference type="NCBI Taxonomy" id="413071"/>
    <lineage>
        <taxon>Eukaryota</taxon>
        <taxon>Fungi</taxon>
        <taxon>Dikarya</taxon>
        <taxon>Ascomycota</taxon>
        <taxon>Pezizomycotina</taxon>
        <taxon>Sordariomycetes</taxon>
        <taxon>Hypocreomycetidae</taxon>
        <taxon>Hypocreales</taxon>
        <taxon>Hypocreaceae</taxon>
        <taxon>Trichoderma</taxon>
    </lineage>
</organism>
<sequence>MFLTSLSNKQWDSTWDGLPREIRLLILEALVQGGCRLSRLATVSREWQTELERHNFAQIKLTPSRLVNFNSIIHRNRAFVSYIWFCLELDEYDCTKCAPAGAGSDYEEATTISDTDHCPITTSFRNLFSVLSRWGPGAGLILDISIYLPSDSKHWFKYRTFMPDTPLDPLGSRHSIDQIVSSKPVYNDPQNGWVNGFRHSAPPSRAVLKVFHSVMGEGPFDSDQEELQWWDQLPSVPAVTTLLLRQQNRRRWKPEALAHMFAWFPRLQEVHYEPWREWDFMKMHTDRKYLYLFESIQRFNSDLKRLVVFENFNQQYPTIMQRFQFAKCDSIRNPTPAVSQMVALTSLKLEHLAASFIVDASHFFNIIKPSWEWPNLTSLVLTSNLLSPDESPIKIRAMLQAAAAVTTKMPQLERMEIWNGRKGLAALFKYQVFYNIRQARITWRGTWNLVMESSIVQAWEELLDGATIKSHGDAIRHLMLSGQVIRPISLQQIQTEQSALESVETV</sequence>
<feature type="domain" description="DUF6546" evidence="1">
    <location>
        <begin position="301"/>
        <end position="486"/>
    </location>
</feature>
<proteinExistence type="predicted"/>
<dbReference type="GeneID" id="25788529"/>
<dbReference type="OrthoDB" id="4802432at2759"/>
<evidence type="ECO:0000313" key="3">
    <source>
        <dbReference type="Proteomes" id="UP000007115"/>
    </source>
</evidence>
<dbReference type="Proteomes" id="UP000007115">
    <property type="component" value="Unassembled WGS sequence"/>
</dbReference>
<keyword evidence="3" id="KW-1185">Reference proteome</keyword>
<dbReference type="HOGENOM" id="CLU_023464_2_1_1"/>
<dbReference type="InterPro" id="IPR046676">
    <property type="entry name" value="DUF6546"/>
</dbReference>
<accession>G9N7L3</accession>
<name>G9N7L3_HYPVG</name>
<comment type="caution">
    <text evidence="2">The sequence shown here is derived from an EMBL/GenBank/DDBJ whole genome shotgun (WGS) entry which is preliminary data.</text>
</comment>
<evidence type="ECO:0000313" key="2">
    <source>
        <dbReference type="EMBL" id="EHK16979.1"/>
    </source>
</evidence>
<dbReference type="RefSeq" id="XP_013951182.1">
    <property type="nucleotide sequence ID" value="XM_014095707.1"/>
</dbReference>
<protein>
    <recommendedName>
        <fullName evidence="1">DUF6546 domain-containing protein</fullName>
    </recommendedName>
</protein>
<reference evidence="2 3" key="1">
    <citation type="journal article" date="2011" name="Genome Biol.">
        <title>Comparative genome sequence analysis underscores mycoparasitism as the ancestral life style of Trichoderma.</title>
        <authorList>
            <person name="Kubicek C.P."/>
            <person name="Herrera-Estrella A."/>
            <person name="Seidl-Seiboth V."/>
            <person name="Martinez D.A."/>
            <person name="Druzhinina I.S."/>
            <person name="Thon M."/>
            <person name="Zeilinger S."/>
            <person name="Casas-Flores S."/>
            <person name="Horwitz B.A."/>
            <person name="Mukherjee P.K."/>
            <person name="Mukherjee M."/>
            <person name="Kredics L."/>
            <person name="Alcaraz L.D."/>
            <person name="Aerts A."/>
            <person name="Antal Z."/>
            <person name="Atanasova L."/>
            <person name="Cervantes-Badillo M.G."/>
            <person name="Challacombe J."/>
            <person name="Chertkov O."/>
            <person name="McCluskey K."/>
            <person name="Coulpier F."/>
            <person name="Deshpande N."/>
            <person name="von Doehren H."/>
            <person name="Ebbole D.J."/>
            <person name="Esquivel-Naranjo E.U."/>
            <person name="Fekete E."/>
            <person name="Flipphi M."/>
            <person name="Glaser F."/>
            <person name="Gomez-Rodriguez E.Y."/>
            <person name="Gruber S."/>
            <person name="Han C."/>
            <person name="Henrissat B."/>
            <person name="Hermosa R."/>
            <person name="Hernandez-Onate M."/>
            <person name="Karaffa L."/>
            <person name="Kosti I."/>
            <person name="Le Crom S."/>
            <person name="Lindquist E."/>
            <person name="Lucas S."/>
            <person name="Luebeck M."/>
            <person name="Luebeck P.S."/>
            <person name="Margeot A."/>
            <person name="Metz B."/>
            <person name="Misra M."/>
            <person name="Nevalainen H."/>
            <person name="Omann M."/>
            <person name="Packer N."/>
            <person name="Perrone G."/>
            <person name="Uresti-Rivera E.E."/>
            <person name="Salamov A."/>
            <person name="Schmoll M."/>
            <person name="Seiboth B."/>
            <person name="Shapiro H."/>
            <person name="Sukno S."/>
            <person name="Tamayo-Ramos J.A."/>
            <person name="Tisch D."/>
            <person name="Wiest A."/>
            <person name="Wilkinson H.H."/>
            <person name="Zhang M."/>
            <person name="Coutinho P.M."/>
            <person name="Kenerley C.M."/>
            <person name="Monte E."/>
            <person name="Baker S.E."/>
            <person name="Grigoriev I.V."/>
        </authorList>
    </citation>
    <scope>NUCLEOTIDE SEQUENCE [LARGE SCALE GENOMIC DNA]</scope>
    <source>
        <strain evidence="3">Gv29-8 / FGSC 10586</strain>
    </source>
</reference>
<evidence type="ECO:0000259" key="1">
    <source>
        <dbReference type="Pfam" id="PF20183"/>
    </source>
</evidence>
<dbReference type="AlphaFoldDB" id="G9N7L3"/>
<dbReference type="VEuPathDB" id="FungiDB:TRIVIDRAFT_161862"/>
<dbReference type="Pfam" id="PF20183">
    <property type="entry name" value="DUF6546"/>
    <property type="match status" value="1"/>
</dbReference>
<dbReference type="InParanoid" id="G9N7L3"/>
<dbReference type="eggNOG" id="ENOG502SM97">
    <property type="taxonomic scope" value="Eukaryota"/>
</dbReference>
<dbReference type="EMBL" id="ABDF02000089">
    <property type="protein sequence ID" value="EHK16979.1"/>
    <property type="molecule type" value="Genomic_DNA"/>
</dbReference>